<sequence length="127" mass="14267">MTVLFHHLVKNGRERRVETRPPSPRFEDTQCIFAMPGENFQVADTITTEEGARHLAMEPGHRSASAINTPSPNADICHLNLSPKVTSSKLEKETTSRLVTIWGHEQLKYTEIGGRTNLPDSRPRSAY</sequence>
<protein>
    <submittedName>
        <fullName evidence="1">Uncharacterized protein</fullName>
    </submittedName>
</protein>
<gene>
    <name evidence="1" type="ORF">MVEN_02494300</name>
</gene>
<evidence type="ECO:0000313" key="1">
    <source>
        <dbReference type="EMBL" id="KAF7330546.1"/>
    </source>
</evidence>
<comment type="caution">
    <text evidence="1">The sequence shown here is derived from an EMBL/GenBank/DDBJ whole genome shotgun (WGS) entry which is preliminary data.</text>
</comment>
<evidence type="ECO:0000313" key="2">
    <source>
        <dbReference type="Proteomes" id="UP000620124"/>
    </source>
</evidence>
<keyword evidence="2" id="KW-1185">Reference proteome</keyword>
<accession>A0A8H6WXM3</accession>
<reference evidence="1" key="1">
    <citation type="submission" date="2020-05" db="EMBL/GenBank/DDBJ databases">
        <title>Mycena genomes resolve the evolution of fungal bioluminescence.</title>
        <authorList>
            <person name="Tsai I.J."/>
        </authorList>
    </citation>
    <scope>NUCLEOTIDE SEQUENCE</scope>
    <source>
        <strain evidence="1">CCC161011</strain>
    </source>
</reference>
<proteinExistence type="predicted"/>
<organism evidence="1 2">
    <name type="scientific">Mycena venus</name>
    <dbReference type="NCBI Taxonomy" id="2733690"/>
    <lineage>
        <taxon>Eukaryota</taxon>
        <taxon>Fungi</taxon>
        <taxon>Dikarya</taxon>
        <taxon>Basidiomycota</taxon>
        <taxon>Agaricomycotina</taxon>
        <taxon>Agaricomycetes</taxon>
        <taxon>Agaricomycetidae</taxon>
        <taxon>Agaricales</taxon>
        <taxon>Marasmiineae</taxon>
        <taxon>Mycenaceae</taxon>
        <taxon>Mycena</taxon>
    </lineage>
</organism>
<dbReference type="Proteomes" id="UP000620124">
    <property type="component" value="Unassembled WGS sequence"/>
</dbReference>
<dbReference type="EMBL" id="JACAZI010000033">
    <property type="protein sequence ID" value="KAF7330546.1"/>
    <property type="molecule type" value="Genomic_DNA"/>
</dbReference>
<dbReference type="AlphaFoldDB" id="A0A8H6WXM3"/>
<name>A0A8H6WXM3_9AGAR</name>